<protein>
    <submittedName>
        <fullName evidence="4">Uncharacterized protein</fullName>
    </submittedName>
</protein>
<keyword evidence="3" id="KW-1185">Reference proteome</keyword>
<evidence type="ECO:0000313" key="4">
    <source>
        <dbReference type="WBParaSite" id="scf7180000417516.g1348"/>
    </source>
</evidence>
<name>A0A915NDS7_9BILA</name>
<evidence type="ECO:0000256" key="1">
    <source>
        <dbReference type="SAM" id="Coils"/>
    </source>
</evidence>
<keyword evidence="2" id="KW-0732">Signal</keyword>
<evidence type="ECO:0000313" key="3">
    <source>
        <dbReference type="Proteomes" id="UP000887560"/>
    </source>
</evidence>
<sequence>MLSYNLTLFVIFFLFVSVAIADLTADSEGLVKQMDRRSQVFAQNVMATIMNVAAAMVDMAGEDMENVKSAHLITKNENFIQNLANNLEEAKQQYFNLSSSECSLAEHFVLKNVFNVVISSDEKTNNPPQYKRRCRYQMCVLRHSLDIFKNCFIKIDTLDFGKNFTDSDLQEILAYLNILDSVCPSRITLELHHSIHQTPVHLRITLELHHSIHQTPVHLRYQICQELLDNQAILNCQLLEIFNDKIFNEPSVDSLFNWLHYKKINFDNACRNLCLMKYNMANELIEKCKKAIKKIFFLQNLLESVSTEDCRSYLLIFHSDKILDEFSLENTKSGEIILMKNIKDSSVEDEVKCYSLTRCQLNMEEGVIRNYFSKLFDTRFENLPLIGIH</sequence>
<dbReference type="Proteomes" id="UP000887560">
    <property type="component" value="Unplaced"/>
</dbReference>
<keyword evidence="1" id="KW-0175">Coiled coil</keyword>
<proteinExistence type="predicted"/>
<dbReference type="AlphaFoldDB" id="A0A915NDS7"/>
<feature type="chain" id="PRO_5037754882" evidence="2">
    <location>
        <begin position="22"/>
        <end position="389"/>
    </location>
</feature>
<accession>A0A915NDS7</accession>
<feature type="coiled-coil region" evidence="1">
    <location>
        <begin position="73"/>
        <end position="100"/>
    </location>
</feature>
<feature type="signal peptide" evidence="2">
    <location>
        <begin position="1"/>
        <end position="21"/>
    </location>
</feature>
<organism evidence="3 4">
    <name type="scientific">Meloidogyne floridensis</name>
    <dbReference type="NCBI Taxonomy" id="298350"/>
    <lineage>
        <taxon>Eukaryota</taxon>
        <taxon>Metazoa</taxon>
        <taxon>Ecdysozoa</taxon>
        <taxon>Nematoda</taxon>
        <taxon>Chromadorea</taxon>
        <taxon>Rhabditida</taxon>
        <taxon>Tylenchina</taxon>
        <taxon>Tylenchomorpha</taxon>
        <taxon>Tylenchoidea</taxon>
        <taxon>Meloidogynidae</taxon>
        <taxon>Meloidogyninae</taxon>
        <taxon>Meloidogyne</taxon>
    </lineage>
</organism>
<dbReference type="WBParaSite" id="scf7180000417516.g1348">
    <property type="protein sequence ID" value="scf7180000417516.g1348"/>
    <property type="gene ID" value="scf7180000417516.g1348"/>
</dbReference>
<reference evidence="4" key="1">
    <citation type="submission" date="2022-11" db="UniProtKB">
        <authorList>
            <consortium name="WormBaseParasite"/>
        </authorList>
    </citation>
    <scope>IDENTIFICATION</scope>
</reference>
<evidence type="ECO:0000256" key="2">
    <source>
        <dbReference type="SAM" id="SignalP"/>
    </source>
</evidence>